<dbReference type="Proteomes" id="UP000095743">
    <property type="component" value="Chromosome"/>
</dbReference>
<dbReference type="PANTHER" id="PTHR30224">
    <property type="entry name" value="ELECTRON TRANSPORT PROTEIN"/>
    <property type="match status" value="1"/>
</dbReference>
<feature type="transmembrane region" description="Helical" evidence="7">
    <location>
        <begin position="151"/>
        <end position="176"/>
    </location>
</feature>
<evidence type="ECO:0000256" key="5">
    <source>
        <dbReference type="ARBA" id="ARBA00023014"/>
    </source>
</evidence>
<dbReference type="SMART" id="SM00900">
    <property type="entry name" value="FMN_bind"/>
    <property type="match status" value="1"/>
</dbReference>
<evidence type="ECO:0000313" key="9">
    <source>
        <dbReference type="EMBL" id="AOT69560.1"/>
    </source>
</evidence>
<comment type="subcellular location">
    <subcellularLocation>
        <location evidence="1">Cell membrane</location>
    </subcellularLocation>
</comment>
<dbReference type="STRING" id="1424294.Gferi_08200"/>
<dbReference type="GO" id="GO:0010181">
    <property type="term" value="F:FMN binding"/>
    <property type="evidence" value="ECO:0007669"/>
    <property type="project" value="InterPro"/>
</dbReference>
<name>A0A1D8GF78_9FIRM</name>
<dbReference type="EMBL" id="CP017269">
    <property type="protein sequence ID" value="AOT69560.1"/>
    <property type="molecule type" value="Genomic_DNA"/>
</dbReference>
<dbReference type="PANTHER" id="PTHR30224:SF4">
    <property type="entry name" value="ELECTRON TRANSPORT PROTEIN YCCM-RELATED"/>
    <property type="match status" value="1"/>
</dbReference>
<reference evidence="9 10" key="1">
    <citation type="submission" date="2016-09" db="EMBL/GenBank/DDBJ databases">
        <title>Genomic analysis reveals versatility of anaerobic energy metabolism of Geosporobacter ferrireducens IRF9 of phylum Firmicutes.</title>
        <authorList>
            <person name="Kim S.-J."/>
        </authorList>
    </citation>
    <scope>NUCLEOTIDE SEQUENCE [LARGE SCALE GENOMIC DNA]</scope>
    <source>
        <strain evidence="9 10">IRF9</strain>
    </source>
</reference>
<keyword evidence="2" id="KW-1003">Cell membrane</keyword>
<feature type="transmembrane region" description="Helical" evidence="7">
    <location>
        <begin position="269"/>
        <end position="287"/>
    </location>
</feature>
<dbReference type="OrthoDB" id="9806398at2"/>
<feature type="transmembrane region" description="Helical" evidence="7">
    <location>
        <begin position="127"/>
        <end position="145"/>
    </location>
</feature>
<dbReference type="Gene3D" id="3.90.1010.20">
    <property type="match status" value="1"/>
</dbReference>
<evidence type="ECO:0000256" key="2">
    <source>
        <dbReference type="ARBA" id="ARBA00022475"/>
    </source>
</evidence>
<evidence type="ECO:0000256" key="7">
    <source>
        <dbReference type="SAM" id="Phobius"/>
    </source>
</evidence>
<dbReference type="InterPro" id="IPR017900">
    <property type="entry name" value="4Fe4S_Fe_S_CS"/>
</dbReference>
<dbReference type="Pfam" id="PF12801">
    <property type="entry name" value="Fer4_5"/>
    <property type="match status" value="2"/>
</dbReference>
<keyword evidence="4" id="KW-0408">Iron</keyword>
<accession>A0A1D8GF78</accession>
<keyword evidence="7" id="KW-1133">Transmembrane helix</keyword>
<keyword evidence="6 7" id="KW-0472">Membrane</keyword>
<dbReference type="PROSITE" id="PS51379">
    <property type="entry name" value="4FE4S_FER_2"/>
    <property type="match status" value="1"/>
</dbReference>
<dbReference type="InterPro" id="IPR052378">
    <property type="entry name" value="NosR_regulator"/>
</dbReference>
<dbReference type="GO" id="GO:0051536">
    <property type="term" value="F:iron-sulfur cluster binding"/>
    <property type="evidence" value="ECO:0007669"/>
    <property type="project" value="UniProtKB-KW"/>
</dbReference>
<evidence type="ECO:0000256" key="1">
    <source>
        <dbReference type="ARBA" id="ARBA00004236"/>
    </source>
</evidence>
<keyword evidence="10" id="KW-1185">Reference proteome</keyword>
<protein>
    <submittedName>
        <fullName evidence="9">Polyferredoxin</fullName>
    </submittedName>
</protein>
<dbReference type="KEGG" id="gfe:Gferi_08200"/>
<evidence type="ECO:0000313" key="10">
    <source>
        <dbReference type="Proteomes" id="UP000095743"/>
    </source>
</evidence>
<dbReference type="GO" id="GO:0046872">
    <property type="term" value="F:metal ion binding"/>
    <property type="evidence" value="ECO:0007669"/>
    <property type="project" value="UniProtKB-KW"/>
</dbReference>
<proteinExistence type="predicted"/>
<keyword evidence="3" id="KW-0479">Metal-binding</keyword>
<dbReference type="PROSITE" id="PS00198">
    <property type="entry name" value="4FE4S_FER_1"/>
    <property type="match status" value="1"/>
</dbReference>
<dbReference type="RefSeq" id="WP_069975370.1">
    <property type="nucleotide sequence ID" value="NZ_CP017269.1"/>
</dbReference>
<gene>
    <name evidence="9" type="ORF">Gferi_08200</name>
</gene>
<sequence>MRLKKRSRIQIAITVMILSNCILYYLYLNDLSSLKLLSIRDLNPYGGWSVLKSLFTDVSYRYRGITKAMALTLSIAVTAALFGRIFCGYICPIGALQDFSRFIGDKLGVKEKKLPQHKSFQPEKIKYFLLILLLVLSTIGLGHYLSDLSVWLAYVNLFTGIDIGTGFILLVIITCLSMIYRRVFCRCFCPLGAFQGLFYAIGPLKVNRNESCNGCSTCLDHCPVGIRYSEATEISPECINCLQCIESTCVKNTAGYSIQFAGRRLKNSVYITISLGLLFLIYALLPLSQSYGGSPGRNGMGNIAEGIYQGTGVGFGGNIQVQVTVKENKIEKIDLIDHRETSGYYEEVYRSISRAIIETQSLNVDVISGATATSRGFLNGVKSGVSQAMSKD</sequence>
<evidence type="ECO:0000256" key="3">
    <source>
        <dbReference type="ARBA" id="ARBA00022723"/>
    </source>
</evidence>
<feature type="domain" description="4Fe-4S ferredoxin-type" evidence="8">
    <location>
        <begin position="202"/>
        <end position="232"/>
    </location>
</feature>
<dbReference type="InterPro" id="IPR007329">
    <property type="entry name" value="FMN-bd"/>
</dbReference>
<dbReference type="GO" id="GO:0005886">
    <property type="term" value="C:plasma membrane"/>
    <property type="evidence" value="ECO:0007669"/>
    <property type="project" value="UniProtKB-SubCell"/>
</dbReference>
<keyword evidence="7" id="KW-0812">Transmembrane</keyword>
<organism evidence="9 10">
    <name type="scientific">Geosporobacter ferrireducens</name>
    <dbReference type="NCBI Taxonomy" id="1424294"/>
    <lineage>
        <taxon>Bacteria</taxon>
        <taxon>Bacillati</taxon>
        <taxon>Bacillota</taxon>
        <taxon>Clostridia</taxon>
        <taxon>Peptostreptococcales</taxon>
        <taxon>Thermotaleaceae</taxon>
        <taxon>Geosporobacter</taxon>
    </lineage>
</organism>
<dbReference type="SUPFAM" id="SSF54862">
    <property type="entry name" value="4Fe-4S ferredoxins"/>
    <property type="match status" value="1"/>
</dbReference>
<evidence type="ECO:0000256" key="6">
    <source>
        <dbReference type="ARBA" id="ARBA00023136"/>
    </source>
</evidence>
<dbReference type="AlphaFoldDB" id="A0A1D8GF78"/>
<dbReference type="InterPro" id="IPR017896">
    <property type="entry name" value="4Fe4S_Fe-S-bd"/>
</dbReference>
<keyword evidence="5" id="KW-0411">Iron-sulfur</keyword>
<evidence type="ECO:0000259" key="8">
    <source>
        <dbReference type="PROSITE" id="PS51379"/>
    </source>
</evidence>
<evidence type="ECO:0000256" key="4">
    <source>
        <dbReference type="ARBA" id="ARBA00023004"/>
    </source>
</evidence>
<feature type="transmembrane region" description="Helical" evidence="7">
    <location>
        <begin position="68"/>
        <end position="91"/>
    </location>
</feature>
<feature type="transmembrane region" description="Helical" evidence="7">
    <location>
        <begin position="9"/>
        <end position="27"/>
    </location>
</feature>
<dbReference type="Pfam" id="PF04205">
    <property type="entry name" value="FMN_bind"/>
    <property type="match status" value="1"/>
</dbReference>